<dbReference type="PROSITE" id="PS50885">
    <property type="entry name" value="HAMP"/>
    <property type="match status" value="1"/>
</dbReference>
<comment type="similarity">
    <text evidence="3">Belongs to the methyl-accepting chemotaxis (MCP) protein family.</text>
</comment>
<dbReference type="Gene3D" id="1.10.287.950">
    <property type="entry name" value="Methyl-accepting chemotaxis protein"/>
    <property type="match status" value="1"/>
</dbReference>
<evidence type="ECO:0000256" key="3">
    <source>
        <dbReference type="ARBA" id="ARBA00029447"/>
    </source>
</evidence>
<evidence type="ECO:0000256" key="4">
    <source>
        <dbReference type="PROSITE-ProRule" id="PRU00284"/>
    </source>
</evidence>
<dbReference type="CDD" id="cd06225">
    <property type="entry name" value="HAMP"/>
    <property type="match status" value="1"/>
</dbReference>
<organism evidence="9 10">
    <name type="scientific">Celerinatantimonas diazotrophica</name>
    <dbReference type="NCBI Taxonomy" id="412034"/>
    <lineage>
        <taxon>Bacteria</taxon>
        <taxon>Pseudomonadati</taxon>
        <taxon>Pseudomonadota</taxon>
        <taxon>Gammaproteobacteria</taxon>
        <taxon>Celerinatantimonadaceae</taxon>
        <taxon>Celerinatantimonas</taxon>
    </lineage>
</organism>
<dbReference type="SMART" id="SM01358">
    <property type="entry name" value="HBM"/>
    <property type="match status" value="1"/>
</dbReference>
<evidence type="ECO:0000259" key="7">
    <source>
        <dbReference type="PROSITE" id="PS50885"/>
    </source>
</evidence>
<evidence type="ECO:0000256" key="5">
    <source>
        <dbReference type="SAM" id="Phobius"/>
    </source>
</evidence>
<keyword evidence="5" id="KW-0812">Transmembrane</keyword>
<reference evidence="9 10" key="1">
    <citation type="submission" date="2019-03" db="EMBL/GenBank/DDBJ databases">
        <title>Genomic Encyclopedia of Type Strains, Phase IV (KMG-IV): sequencing the most valuable type-strain genomes for metagenomic binning, comparative biology and taxonomic classification.</title>
        <authorList>
            <person name="Goeker M."/>
        </authorList>
    </citation>
    <scope>NUCLEOTIDE SEQUENCE [LARGE SCALE GENOMIC DNA]</scope>
    <source>
        <strain evidence="9 10">DSM 18577</strain>
    </source>
</reference>
<dbReference type="PROSITE" id="PS51753">
    <property type="entry name" value="HBM"/>
    <property type="match status" value="1"/>
</dbReference>
<evidence type="ECO:0000259" key="6">
    <source>
        <dbReference type="PROSITE" id="PS50111"/>
    </source>
</evidence>
<dbReference type="InterPro" id="IPR004090">
    <property type="entry name" value="Chemotax_Me-accpt_rcpt"/>
</dbReference>
<dbReference type="Proteomes" id="UP000295565">
    <property type="component" value="Unassembled WGS sequence"/>
</dbReference>
<dbReference type="PROSITE" id="PS50111">
    <property type="entry name" value="CHEMOTAXIS_TRANSDUC_2"/>
    <property type="match status" value="1"/>
</dbReference>
<evidence type="ECO:0000256" key="1">
    <source>
        <dbReference type="ARBA" id="ARBA00004370"/>
    </source>
</evidence>
<dbReference type="InterPro" id="IPR003660">
    <property type="entry name" value="HAMP_dom"/>
</dbReference>
<dbReference type="PRINTS" id="PR00260">
    <property type="entry name" value="CHEMTRNSDUCR"/>
</dbReference>
<feature type="transmembrane region" description="Helical" evidence="5">
    <location>
        <begin position="299"/>
        <end position="318"/>
    </location>
</feature>
<feature type="domain" description="Methyl-accepting transducer" evidence="6">
    <location>
        <begin position="377"/>
        <end position="613"/>
    </location>
</feature>
<dbReference type="OrthoDB" id="5620315at2"/>
<dbReference type="Pfam" id="PF00015">
    <property type="entry name" value="MCPsignal"/>
    <property type="match status" value="1"/>
</dbReference>
<gene>
    <name evidence="9" type="ORF">EV690_3638</name>
</gene>
<evidence type="ECO:0000313" key="10">
    <source>
        <dbReference type="Proteomes" id="UP000295565"/>
    </source>
</evidence>
<keyword evidence="5" id="KW-0472">Membrane</keyword>
<dbReference type="EMBL" id="SMGD01000019">
    <property type="protein sequence ID" value="TCK46362.1"/>
    <property type="molecule type" value="Genomic_DNA"/>
</dbReference>
<dbReference type="CDD" id="cd11386">
    <property type="entry name" value="MCP_signal"/>
    <property type="match status" value="1"/>
</dbReference>
<evidence type="ECO:0000256" key="2">
    <source>
        <dbReference type="ARBA" id="ARBA00023224"/>
    </source>
</evidence>
<dbReference type="SUPFAM" id="SSF58104">
    <property type="entry name" value="Methyl-accepting chemotaxis protein (MCP) signaling domain"/>
    <property type="match status" value="1"/>
</dbReference>
<comment type="caution">
    <text evidence="9">The sequence shown here is derived from an EMBL/GenBank/DDBJ whole genome shotgun (WGS) entry which is preliminary data.</text>
</comment>
<dbReference type="RefSeq" id="WP_131914368.1">
    <property type="nucleotide sequence ID" value="NZ_OU594967.1"/>
</dbReference>
<dbReference type="SMART" id="SM00283">
    <property type="entry name" value="MA"/>
    <property type="match status" value="1"/>
</dbReference>
<feature type="domain" description="HAMP" evidence="7">
    <location>
        <begin position="320"/>
        <end position="372"/>
    </location>
</feature>
<dbReference type="SMART" id="SM00304">
    <property type="entry name" value="HAMP"/>
    <property type="match status" value="1"/>
</dbReference>
<feature type="domain" description="HBM" evidence="8">
    <location>
        <begin position="45"/>
        <end position="286"/>
    </location>
</feature>
<keyword evidence="5" id="KW-1133">Transmembrane helix</keyword>
<dbReference type="GO" id="GO:0016020">
    <property type="term" value="C:membrane"/>
    <property type="evidence" value="ECO:0007669"/>
    <property type="project" value="UniProtKB-SubCell"/>
</dbReference>
<proteinExistence type="inferred from homology"/>
<dbReference type="PANTHER" id="PTHR32089">
    <property type="entry name" value="METHYL-ACCEPTING CHEMOTAXIS PROTEIN MCPB"/>
    <property type="match status" value="1"/>
</dbReference>
<sequence>MFKNFKISLKMGLGFGSILVLLAIVLAINITSFQNTNDGIDQYRKLASNSNLSSRLFANMLMVRMNVKDYLITKNDKDFKEYNRFYAIMQDYLQKAKRDIQNPKRAALISNVDSLVSEYEKSFNQVVNLVKKRNEVEEQLLLPNGDKMRTLINDILESAYQSGDKEAAYYASHVQHKMLVGRLFVVKFLQMNRKSDYEMALENMSKSLGKAIADLDQHLQNPERRQQFAKFVSAQKGYIKGMKDIQDLIVERNNIINTKLNIIGPKVAEDLENIQLSIMKDQDTLGPELKADTERSIEIALILAIIAIAFGIIAAYLLTRNITKPIRTAVNAANRLAQGDLTVNVTSDSKDETGMLLNAVQHTVSNLKQMILTITSASQELVSASQELAVVTEQMSKGISQQESETDMVATAMNEMSVTVHEIADNAANAANAANQADKEAEGGAQVVDQTITLIHSLSKSVNDSTDKLDALKTEVLNISQILDVIKGIADQTNLLALNAAIEAARAGEQGRGFAVVADEVRSLAARTQGSTSEIQSIIEQLQVGTQSTVDVMGQGKVQADSCVEQAGKANAALQAITHAVTVINDMNIQIASASEEQSSVAESINENIVNVKNIAKENSAASSQTQSSSAGIARLAEQLKQLVAQFNV</sequence>
<evidence type="ECO:0000313" key="9">
    <source>
        <dbReference type="EMBL" id="TCK46362.1"/>
    </source>
</evidence>
<dbReference type="GO" id="GO:0007165">
    <property type="term" value="P:signal transduction"/>
    <property type="evidence" value="ECO:0007669"/>
    <property type="project" value="UniProtKB-KW"/>
</dbReference>
<evidence type="ECO:0000259" key="8">
    <source>
        <dbReference type="PROSITE" id="PS51753"/>
    </source>
</evidence>
<dbReference type="PANTHER" id="PTHR32089:SF120">
    <property type="entry name" value="METHYL-ACCEPTING CHEMOTAXIS PROTEIN TLPQ"/>
    <property type="match status" value="1"/>
</dbReference>
<accession>A0A4R1J7B5</accession>
<keyword evidence="2 4" id="KW-0807">Transducer</keyword>
<dbReference type="InterPro" id="IPR032255">
    <property type="entry name" value="HBM"/>
</dbReference>
<keyword evidence="10" id="KW-1185">Reference proteome</keyword>
<comment type="subcellular location">
    <subcellularLocation>
        <location evidence="1">Membrane</location>
    </subcellularLocation>
</comment>
<dbReference type="Pfam" id="PF00672">
    <property type="entry name" value="HAMP"/>
    <property type="match status" value="1"/>
</dbReference>
<dbReference type="GO" id="GO:0006935">
    <property type="term" value="P:chemotaxis"/>
    <property type="evidence" value="ECO:0007669"/>
    <property type="project" value="InterPro"/>
</dbReference>
<dbReference type="InterPro" id="IPR004089">
    <property type="entry name" value="MCPsignal_dom"/>
</dbReference>
<name>A0A4R1J7B5_9GAMM</name>
<dbReference type="GO" id="GO:0004888">
    <property type="term" value="F:transmembrane signaling receptor activity"/>
    <property type="evidence" value="ECO:0007669"/>
    <property type="project" value="InterPro"/>
</dbReference>
<protein>
    <submittedName>
        <fullName evidence="9">Methyl-accepting chemotaxis protein</fullName>
    </submittedName>
</protein>
<dbReference type="FunFam" id="1.10.287.950:FF:000001">
    <property type="entry name" value="Methyl-accepting chemotaxis sensory transducer"/>
    <property type="match status" value="1"/>
</dbReference>
<dbReference type="AlphaFoldDB" id="A0A4R1J7B5"/>